<organism evidence="1 2">
    <name type="scientific">Cetraspora pellucida</name>
    <dbReference type="NCBI Taxonomy" id="1433469"/>
    <lineage>
        <taxon>Eukaryota</taxon>
        <taxon>Fungi</taxon>
        <taxon>Fungi incertae sedis</taxon>
        <taxon>Mucoromycota</taxon>
        <taxon>Glomeromycotina</taxon>
        <taxon>Glomeromycetes</taxon>
        <taxon>Diversisporales</taxon>
        <taxon>Gigasporaceae</taxon>
        <taxon>Cetraspora</taxon>
    </lineage>
</organism>
<dbReference type="GO" id="GO:0006260">
    <property type="term" value="P:DNA replication"/>
    <property type="evidence" value="ECO:0007669"/>
    <property type="project" value="TreeGrafter"/>
</dbReference>
<dbReference type="GO" id="GO:0005657">
    <property type="term" value="C:replication fork"/>
    <property type="evidence" value="ECO:0007669"/>
    <property type="project" value="TreeGrafter"/>
</dbReference>
<proteinExistence type="predicted"/>
<dbReference type="OrthoDB" id="3691720at2759"/>
<reference evidence="1" key="1">
    <citation type="submission" date="2021-06" db="EMBL/GenBank/DDBJ databases">
        <authorList>
            <person name="Kallberg Y."/>
            <person name="Tangrot J."/>
            <person name="Rosling A."/>
        </authorList>
    </citation>
    <scope>NUCLEOTIDE SEQUENCE</scope>
    <source>
        <strain evidence="1">FL966</strain>
    </source>
</reference>
<dbReference type="SUPFAM" id="SSF52540">
    <property type="entry name" value="P-loop containing nucleoside triphosphate hydrolases"/>
    <property type="match status" value="1"/>
</dbReference>
<dbReference type="PANTHER" id="PTHR23274">
    <property type="entry name" value="DNA HELICASE-RELATED"/>
    <property type="match status" value="1"/>
</dbReference>
<dbReference type="AlphaFoldDB" id="A0A9N9EXJ2"/>
<name>A0A9N9EXJ2_9GLOM</name>
<sequence length="172" mass="19237">MGENHITQIAGGSYIILPEDIVLLSNTIKGLISFVYPDLPIYANNPYYLVKCAIIASKNNNVDTINTTIMNLFPDKTTEYLIADSIGVCVFLLRITLIPSNSDLSFMLMHQQFFVQPAFAMTINKAQGQTLNRVDVYLQTPVFSHGQLYFVCSRITSKQNLKISTLDRHVGA</sequence>
<dbReference type="EMBL" id="CAJVQA010010323">
    <property type="protein sequence ID" value="CAG8695667.1"/>
    <property type="molecule type" value="Genomic_DNA"/>
</dbReference>
<protein>
    <submittedName>
        <fullName evidence="1">21036_t:CDS:1</fullName>
    </submittedName>
</protein>
<evidence type="ECO:0000313" key="1">
    <source>
        <dbReference type="EMBL" id="CAG8695667.1"/>
    </source>
</evidence>
<dbReference type="PANTHER" id="PTHR23274:SF51">
    <property type="entry name" value="OS03G0423850 PROTEIN"/>
    <property type="match status" value="1"/>
</dbReference>
<feature type="non-terminal residue" evidence="1">
    <location>
        <position position="172"/>
    </location>
</feature>
<keyword evidence="2" id="KW-1185">Reference proteome</keyword>
<comment type="caution">
    <text evidence="1">The sequence shown here is derived from an EMBL/GenBank/DDBJ whole genome shotgun (WGS) entry which is preliminary data.</text>
</comment>
<gene>
    <name evidence="1" type="ORF">CPELLU_LOCUS11549</name>
</gene>
<evidence type="ECO:0000313" key="2">
    <source>
        <dbReference type="Proteomes" id="UP000789759"/>
    </source>
</evidence>
<dbReference type="Proteomes" id="UP000789759">
    <property type="component" value="Unassembled WGS sequence"/>
</dbReference>
<accession>A0A9N9EXJ2</accession>
<dbReference type="InterPro" id="IPR027417">
    <property type="entry name" value="P-loop_NTPase"/>
</dbReference>